<name>A0A916YPX1_9BACL</name>
<comment type="caution">
    <text evidence="4">The sequence shown here is derived from an EMBL/GenBank/DDBJ whole genome shotgun (WGS) entry which is preliminary data.</text>
</comment>
<sequence>MLEHIVEWNRYFQAKKWKKQNASFISSWHAYVGYKAMLFERFSQGGTVAHIAQRYELDPFLLQQWAEVGVEVGHLHKSGEIFMTSSIMRQYFSSDNDEENGNLLKEMMEVYIPTLLRFPELLKAQPRNSSLSPRLTPSDVMLETLAYPKISQWVRRKGAKTILDLGCGRAVNLIRLARRYRKLKLIGIEQNLALVKRASKAACRYHGGRIELVHGDIRSWKGPKEPVDLIMLNNILHDVKPQERELLLKKAREFLSKKGSVSIITPIRRKSGDTFLTDDFNSFTPVQKKPFPFPSEKELANMAAANGLSIVSQMPLLRESDWYFVTME</sequence>
<proteinExistence type="predicted"/>
<dbReference type="InterPro" id="IPR041698">
    <property type="entry name" value="Methyltransf_25"/>
</dbReference>
<dbReference type="PANTHER" id="PTHR43861">
    <property type="entry name" value="TRANS-ACONITATE 2-METHYLTRANSFERASE-RELATED"/>
    <property type="match status" value="1"/>
</dbReference>
<dbReference type="GO" id="GO:0008168">
    <property type="term" value="F:methyltransferase activity"/>
    <property type="evidence" value="ECO:0007669"/>
    <property type="project" value="UniProtKB-KW"/>
</dbReference>
<evidence type="ECO:0000259" key="3">
    <source>
        <dbReference type="Pfam" id="PF13649"/>
    </source>
</evidence>
<dbReference type="EMBL" id="BMHP01000001">
    <property type="protein sequence ID" value="GGD54789.1"/>
    <property type="molecule type" value="Genomic_DNA"/>
</dbReference>
<dbReference type="Proteomes" id="UP000612456">
    <property type="component" value="Unassembled WGS sequence"/>
</dbReference>
<dbReference type="RefSeq" id="WP_188989792.1">
    <property type="nucleotide sequence ID" value="NZ_BMHP01000001.1"/>
</dbReference>
<dbReference type="AlphaFoldDB" id="A0A916YPX1"/>
<keyword evidence="5" id="KW-1185">Reference proteome</keyword>
<evidence type="ECO:0000256" key="2">
    <source>
        <dbReference type="ARBA" id="ARBA00022679"/>
    </source>
</evidence>
<evidence type="ECO:0000256" key="1">
    <source>
        <dbReference type="ARBA" id="ARBA00022603"/>
    </source>
</evidence>
<organism evidence="4 5">
    <name type="scientific">Paenibacillus nasutitermitis</name>
    <dbReference type="NCBI Taxonomy" id="1652958"/>
    <lineage>
        <taxon>Bacteria</taxon>
        <taxon>Bacillati</taxon>
        <taxon>Bacillota</taxon>
        <taxon>Bacilli</taxon>
        <taxon>Bacillales</taxon>
        <taxon>Paenibacillaceae</taxon>
        <taxon>Paenibacillus</taxon>
    </lineage>
</organism>
<dbReference type="Gene3D" id="3.40.50.150">
    <property type="entry name" value="Vaccinia Virus protein VP39"/>
    <property type="match status" value="1"/>
</dbReference>
<reference evidence="4" key="1">
    <citation type="journal article" date="2014" name="Int. J. Syst. Evol. Microbiol.">
        <title>Complete genome sequence of Corynebacterium casei LMG S-19264T (=DSM 44701T), isolated from a smear-ripened cheese.</title>
        <authorList>
            <consortium name="US DOE Joint Genome Institute (JGI-PGF)"/>
            <person name="Walter F."/>
            <person name="Albersmeier A."/>
            <person name="Kalinowski J."/>
            <person name="Ruckert C."/>
        </authorList>
    </citation>
    <scope>NUCLEOTIDE SEQUENCE</scope>
    <source>
        <strain evidence="4">CGMCC 1.15178</strain>
    </source>
</reference>
<dbReference type="GO" id="GO:0032259">
    <property type="term" value="P:methylation"/>
    <property type="evidence" value="ECO:0007669"/>
    <property type="project" value="UniProtKB-KW"/>
</dbReference>
<evidence type="ECO:0000313" key="5">
    <source>
        <dbReference type="Proteomes" id="UP000612456"/>
    </source>
</evidence>
<gene>
    <name evidence="4" type="ORF">GCM10010911_10560</name>
</gene>
<dbReference type="InterPro" id="IPR029063">
    <property type="entry name" value="SAM-dependent_MTases_sf"/>
</dbReference>
<keyword evidence="1" id="KW-0489">Methyltransferase</keyword>
<feature type="domain" description="Methyltransferase" evidence="3">
    <location>
        <begin position="162"/>
        <end position="259"/>
    </location>
</feature>
<keyword evidence="2" id="KW-0808">Transferase</keyword>
<dbReference type="PANTHER" id="PTHR43861:SF1">
    <property type="entry name" value="TRANS-ACONITATE 2-METHYLTRANSFERASE"/>
    <property type="match status" value="1"/>
</dbReference>
<dbReference type="Pfam" id="PF13649">
    <property type="entry name" value="Methyltransf_25"/>
    <property type="match status" value="1"/>
</dbReference>
<dbReference type="CDD" id="cd02440">
    <property type="entry name" value="AdoMet_MTases"/>
    <property type="match status" value="1"/>
</dbReference>
<protein>
    <recommendedName>
        <fullName evidence="3">Methyltransferase domain-containing protein</fullName>
    </recommendedName>
</protein>
<accession>A0A916YPX1</accession>
<dbReference type="SUPFAM" id="SSF53335">
    <property type="entry name" value="S-adenosyl-L-methionine-dependent methyltransferases"/>
    <property type="match status" value="1"/>
</dbReference>
<evidence type="ECO:0000313" key="4">
    <source>
        <dbReference type="EMBL" id="GGD54789.1"/>
    </source>
</evidence>
<reference evidence="4" key="2">
    <citation type="submission" date="2020-09" db="EMBL/GenBank/DDBJ databases">
        <authorList>
            <person name="Sun Q."/>
            <person name="Zhou Y."/>
        </authorList>
    </citation>
    <scope>NUCLEOTIDE SEQUENCE</scope>
    <source>
        <strain evidence="4">CGMCC 1.15178</strain>
    </source>
</reference>